<feature type="transmembrane region" description="Helical" evidence="1">
    <location>
        <begin position="298"/>
        <end position="317"/>
    </location>
</feature>
<keyword evidence="1" id="KW-0812">Transmembrane</keyword>
<keyword evidence="1" id="KW-0472">Membrane</keyword>
<reference evidence="2" key="1">
    <citation type="journal article" date="2020" name="mSystems">
        <title>Genome- and Community-Level Interaction Insights into Carbon Utilization and Element Cycling Functions of Hydrothermarchaeota in Hydrothermal Sediment.</title>
        <authorList>
            <person name="Zhou Z."/>
            <person name="Liu Y."/>
            <person name="Xu W."/>
            <person name="Pan J."/>
            <person name="Luo Z.H."/>
            <person name="Li M."/>
        </authorList>
    </citation>
    <scope>NUCLEOTIDE SEQUENCE [LARGE SCALE GENOMIC DNA]</scope>
    <source>
        <strain evidence="2">SpSt-468</strain>
    </source>
</reference>
<organism evidence="2">
    <name type="scientific">Candidatus Methanomethylicus mesodigestus</name>
    <dbReference type="NCBI Taxonomy" id="1867258"/>
    <lineage>
        <taxon>Archaea</taxon>
        <taxon>Thermoproteota</taxon>
        <taxon>Methanosuratincolia</taxon>
        <taxon>Candidatus Methanomethylicales</taxon>
        <taxon>Candidatus Methanomethylicaceae</taxon>
        <taxon>Candidatus Methanomethylicus</taxon>
    </lineage>
</organism>
<feature type="transmembrane region" description="Helical" evidence="1">
    <location>
        <begin position="109"/>
        <end position="129"/>
    </location>
</feature>
<name>A0A7C3IXX3_9CREN</name>
<feature type="transmembrane region" description="Helical" evidence="1">
    <location>
        <begin position="413"/>
        <end position="432"/>
    </location>
</feature>
<feature type="transmembrane region" description="Helical" evidence="1">
    <location>
        <begin position="490"/>
        <end position="509"/>
    </location>
</feature>
<feature type="transmembrane region" description="Helical" evidence="1">
    <location>
        <begin position="452"/>
        <end position="470"/>
    </location>
</feature>
<feature type="transmembrane region" description="Helical" evidence="1">
    <location>
        <begin position="47"/>
        <end position="67"/>
    </location>
</feature>
<dbReference type="EMBL" id="DSTX01000011">
    <property type="protein sequence ID" value="HFK20834.1"/>
    <property type="molecule type" value="Genomic_DNA"/>
</dbReference>
<dbReference type="AlphaFoldDB" id="A0A7C3IXX3"/>
<feature type="transmembrane region" description="Helical" evidence="1">
    <location>
        <begin position="249"/>
        <end position="271"/>
    </location>
</feature>
<feature type="transmembrane region" description="Helical" evidence="1">
    <location>
        <begin position="12"/>
        <end position="35"/>
    </location>
</feature>
<accession>A0A7C3IXX3</accession>
<feature type="transmembrane region" description="Helical" evidence="1">
    <location>
        <begin position="324"/>
        <end position="340"/>
    </location>
</feature>
<feature type="transmembrane region" description="Helical" evidence="1">
    <location>
        <begin position="223"/>
        <end position="242"/>
    </location>
</feature>
<feature type="transmembrane region" description="Helical" evidence="1">
    <location>
        <begin position="375"/>
        <end position="393"/>
    </location>
</feature>
<feature type="transmembrane region" description="Helical" evidence="1">
    <location>
        <begin position="141"/>
        <end position="166"/>
    </location>
</feature>
<feature type="transmembrane region" description="Helical" evidence="1">
    <location>
        <begin position="199"/>
        <end position="217"/>
    </location>
</feature>
<gene>
    <name evidence="2" type="ORF">ENS19_06060</name>
</gene>
<sequence>MRLLVSPLWLRIWAFADLAILSGMASSLIVPAMPLPIAVWAEIPPALILRAVVWLVGLSILPGFYLMRITSLGRRMPRACMAAISVNLSLTFVGASAIATYYGLGSVSILPYAFIAILLLMAATSRLLAREQRSDGIMLQLPHLALVAGMVVTGLISFMVFLSHLYLVPGDVWVALTPAIEILNGVDVSTVVDRLSYPVVFGFILAGFAVPMGVPIVNANALFFPLAMLNILTFYSLVKLLFKRSDGFAALAALIYAFSGGLGWLLGQLFYRNASIWTLSYITQDIYFMPFAWNAADFTYKMMAVGMVFASLSLFAASIEIEKLGSRLTAIFFASSLFLFGFLSHILPGFLAPIFVIAALFIPPIRRSLSRLTEFILTGVCLFLLVDFVMKGLNIDLLFEKTVFFSGVSNRIVAAMVVGVAALGVGSVLFYIFRKRISASLESFPHSQKIKLIALSCLAIVYLSGIFYVLTQPSPGNTYVDFSFPWYMYVTRYGLVGILALIGTATVSWKEEWFKISVLWAISAIILGSLWWGTRLNAYLHPPLALLAAYGALYLWGLPARRRLSGAKTKTLIRGLLILAITLSFSSPLYNDYRYVALEKPIPDDLVALFSWVNENTPQDSKIFIPQYTGDLGYQLGRGLTTIADRDLAIISSQNGTAETFFLLMAQQASYQDRYIVLISGYPSPKGLEFAAPEAPIFVAGNFTVYQMIKFNPPTENGSVAVLDETLDLGVKSSIGWSDDTFEVGWFESNVIAASDGDVLKLGYNFSGIDAPPGNPFGYWISPSGYVFKQTEQLDSSLYNTISVRYRVAEGTSHSIYTRYLQLVLILEGASASSQPAKYRVVLDLPNNRDFVNATFALPQDLPSLSKITLEIRSTRPANGTINLEFDYITIASEKEVLAPGVNASLKMAAVASFWPEGYSIVKDIGDACAANALLANFNKMSENYTSSAMPIKTFVFFNWTATAPAWGSGWTEVLPGVIRGSHNGKEVFIVDASLPGIWEIGVERYSLNLREALGLGK</sequence>
<feature type="transmembrane region" description="Helical" evidence="1">
    <location>
        <begin position="79"/>
        <end position="103"/>
    </location>
</feature>
<feature type="transmembrane region" description="Helical" evidence="1">
    <location>
        <begin position="516"/>
        <end position="533"/>
    </location>
</feature>
<proteinExistence type="predicted"/>
<feature type="transmembrane region" description="Helical" evidence="1">
    <location>
        <begin position="571"/>
        <end position="590"/>
    </location>
</feature>
<feature type="transmembrane region" description="Helical" evidence="1">
    <location>
        <begin position="539"/>
        <end position="559"/>
    </location>
</feature>
<evidence type="ECO:0000313" key="2">
    <source>
        <dbReference type="EMBL" id="HFK20834.1"/>
    </source>
</evidence>
<protein>
    <submittedName>
        <fullName evidence="2">Uncharacterized protein</fullName>
    </submittedName>
</protein>
<keyword evidence="1" id="KW-1133">Transmembrane helix</keyword>
<evidence type="ECO:0000256" key="1">
    <source>
        <dbReference type="SAM" id="Phobius"/>
    </source>
</evidence>
<comment type="caution">
    <text evidence="2">The sequence shown here is derived from an EMBL/GenBank/DDBJ whole genome shotgun (WGS) entry which is preliminary data.</text>
</comment>